<gene>
    <name evidence="1" type="ORF">LCGC14_1312580</name>
</gene>
<protein>
    <recommendedName>
        <fullName evidence="2">DUF5666 domain-containing protein</fullName>
    </recommendedName>
</protein>
<name>A0A0F9KLT0_9ZZZZ</name>
<accession>A0A0F9KLT0</accession>
<evidence type="ECO:0008006" key="2">
    <source>
        <dbReference type="Google" id="ProtNLM"/>
    </source>
</evidence>
<sequence length="143" mass="16123">MYRKTKLIIVAFFLGLFLFGSNAYAGKSVDWPGFAEGATSLAVIEGKIKSIDLEKMEIKLEGCDLLGDKPLMLSKDTVCYLGAEEDNIRSIRGGTLFTDEEKISFNQLKVGHTIKCNYSIKDGKFRAVRIVRCFPHVYRIFIE</sequence>
<dbReference type="AlphaFoldDB" id="A0A0F9KLT0"/>
<comment type="caution">
    <text evidence="1">The sequence shown here is derived from an EMBL/GenBank/DDBJ whole genome shotgun (WGS) entry which is preliminary data.</text>
</comment>
<organism evidence="1">
    <name type="scientific">marine sediment metagenome</name>
    <dbReference type="NCBI Taxonomy" id="412755"/>
    <lineage>
        <taxon>unclassified sequences</taxon>
        <taxon>metagenomes</taxon>
        <taxon>ecological metagenomes</taxon>
    </lineage>
</organism>
<evidence type="ECO:0000313" key="1">
    <source>
        <dbReference type="EMBL" id="KKM83124.1"/>
    </source>
</evidence>
<reference evidence="1" key="1">
    <citation type="journal article" date="2015" name="Nature">
        <title>Complex archaea that bridge the gap between prokaryotes and eukaryotes.</title>
        <authorList>
            <person name="Spang A."/>
            <person name="Saw J.H."/>
            <person name="Jorgensen S.L."/>
            <person name="Zaremba-Niedzwiedzka K."/>
            <person name="Martijn J."/>
            <person name="Lind A.E."/>
            <person name="van Eijk R."/>
            <person name="Schleper C."/>
            <person name="Guy L."/>
            <person name="Ettema T.J."/>
        </authorList>
    </citation>
    <scope>NUCLEOTIDE SEQUENCE</scope>
</reference>
<dbReference type="EMBL" id="LAZR01007760">
    <property type="protein sequence ID" value="KKM83124.1"/>
    <property type="molecule type" value="Genomic_DNA"/>
</dbReference>
<proteinExistence type="predicted"/>